<feature type="transmembrane region" description="Helical" evidence="8">
    <location>
        <begin position="190"/>
        <end position="207"/>
    </location>
</feature>
<reference evidence="9 10" key="1">
    <citation type="journal article" date="2016" name="Nat. Commun.">
        <title>Thousands of microbial genomes shed light on interconnected biogeochemical processes in an aquifer system.</title>
        <authorList>
            <person name="Anantharaman K."/>
            <person name="Brown C.T."/>
            <person name="Hug L.A."/>
            <person name="Sharon I."/>
            <person name="Castelle C.J."/>
            <person name="Probst A.J."/>
            <person name="Thomas B.C."/>
            <person name="Singh A."/>
            <person name="Wilkins M.J."/>
            <person name="Karaoz U."/>
            <person name="Brodie E.L."/>
            <person name="Williams K.H."/>
            <person name="Hubbard S.S."/>
            <person name="Banfield J.F."/>
        </authorList>
    </citation>
    <scope>NUCLEOTIDE SEQUENCE [LARGE SCALE GENOMIC DNA]</scope>
</reference>
<keyword evidence="4 8" id="KW-0812">Transmembrane</keyword>
<dbReference type="InterPro" id="IPR018480">
    <property type="entry name" value="PNAcMuramoyl-5peptid_Trfase_CS"/>
</dbReference>
<keyword evidence="7" id="KW-0479">Metal-binding</keyword>
<evidence type="ECO:0000256" key="3">
    <source>
        <dbReference type="ARBA" id="ARBA00022679"/>
    </source>
</evidence>
<keyword evidence="6 8" id="KW-0472">Membrane</keyword>
<evidence type="ECO:0000256" key="6">
    <source>
        <dbReference type="ARBA" id="ARBA00023136"/>
    </source>
</evidence>
<feature type="transmembrane region" description="Helical" evidence="8">
    <location>
        <begin position="108"/>
        <end position="128"/>
    </location>
</feature>
<feature type="transmembrane region" description="Helical" evidence="8">
    <location>
        <begin position="219"/>
        <end position="237"/>
    </location>
</feature>
<feature type="transmembrane region" description="Helical" evidence="8">
    <location>
        <begin position="135"/>
        <end position="153"/>
    </location>
</feature>
<dbReference type="AlphaFoldDB" id="A0A1F4Q6D1"/>
<evidence type="ECO:0000313" key="10">
    <source>
        <dbReference type="Proteomes" id="UP000178724"/>
    </source>
</evidence>
<dbReference type="GO" id="GO:0046872">
    <property type="term" value="F:metal ion binding"/>
    <property type="evidence" value="ECO:0007669"/>
    <property type="project" value="UniProtKB-KW"/>
</dbReference>
<dbReference type="Proteomes" id="UP000178724">
    <property type="component" value="Unassembled WGS sequence"/>
</dbReference>
<feature type="transmembrane region" description="Helical" evidence="8">
    <location>
        <begin position="48"/>
        <end position="67"/>
    </location>
</feature>
<proteinExistence type="predicted"/>
<comment type="subcellular location">
    <subcellularLocation>
        <location evidence="1">Cell membrane</location>
        <topology evidence="1">Multi-pass membrane protein</topology>
    </subcellularLocation>
</comment>
<feature type="transmembrane region" description="Helical" evidence="8">
    <location>
        <begin position="244"/>
        <end position="264"/>
    </location>
</feature>
<gene>
    <name evidence="9" type="ORF">A2625_07160</name>
</gene>
<accession>A0A1F4Q6D1</accession>
<protein>
    <recommendedName>
        <fullName evidence="11">Undecaprenyl-phosphate alpha-N-acetylglucosaminyl 1-phosphate transferase</fullName>
    </recommendedName>
</protein>
<evidence type="ECO:0008006" key="11">
    <source>
        <dbReference type="Google" id="ProtNLM"/>
    </source>
</evidence>
<feature type="binding site" evidence="7">
    <location>
        <position position="218"/>
    </location>
    <ligand>
        <name>Mg(2+)</name>
        <dbReference type="ChEBI" id="CHEBI:18420"/>
    </ligand>
</feature>
<evidence type="ECO:0000256" key="4">
    <source>
        <dbReference type="ARBA" id="ARBA00022692"/>
    </source>
</evidence>
<dbReference type="PANTHER" id="PTHR22926:SF3">
    <property type="entry name" value="UNDECAPRENYL-PHOSPHATE ALPHA-N-ACETYLGLUCOSAMINYL 1-PHOSPHATE TRANSFERASE"/>
    <property type="match status" value="1"/>
</dbReference>
<evidence type="ECO:0000256" key="1">
    <source>
        <dbReference type="ARBA" id="ARBA00004651"/>
    </source>
</evidence>
<dbReference type="GO" id="GO:0005886">
    <property type="term" value="C:plasma membrane"/>
    <property type="evidence" value="ECO:0007669"/>
    <property type="project" value="UniProtKB-SubCell"/>
</dbReference>
<keyword evidence="2" id="KW-1003">Cell membrane</keyword>
<organism evidence="9 10">
    <name type="scientific">candidate division WOR-1 bacterium RIFCSPHIGHO2_01_FULL_53_15</name>
    <dbReference type="NCBI Taxonomy" id="1802564"/>
    <lineage>
        <taxon>Bacteria</taxon>
        <taxon>Bacillati</taxon>
        <taxon>Saganbacteria</taxon>
    </lineage>
</organism>
<dbReference type="PROSITE" id="PS01348">
    <property type="entry name" value="MRAY_2"/>
    <property type="match status" value="1"/>
</dbReference>
<keyword evidence="5 8" id="KW-1133">Transmembrane helix</keyword>
<feature type="transmembrane region" description="Helical" evidence="8">
    <location>
        <begin position="165"/>
        <end position="183"/>
    </location>
</feature>
<evidence type="ECO:0000313" key="9">
    <source>
        <dbReference type="EMBL" id="OGB90802.1"/>
    </source>
</evidence>
<dbReference type="CDD" id="cd06853">
    <property type="entry name" value="GT_WecA_like"/>
    <property type="match status" value="1"/>
</dbReference>
<feature type="transmembrane region" description="Helical" evidence="8">
    <location>
        <begin position="295"/>
        <end position="315"/>
    </location>
</feature>
<dbReference type="GO" id="GO:0009103">
    <property type="term" value="P:lipopolysaccharide biosynthetic process"/>
    <property type="evidence" value="ECO:0007669"/>
    <property type="project" value="TreeGrafter"/>
</dbReference>
<comment type="caution">
    <text evidence="9">The sequence shown here is derived from an EMBL/GenBank/DDBJ whole genome shotgun (WGS) entry which is preliminary data.</text>
</comment>
<sequence>MLTFLATFLIALVLTILITPMVRSFAPEIGAIDRPSERKVHTKNTPRTGGIAIFFGFSVAVLFGLLLGGVHGMKINPNPILGILLGGSIVLLVGLLDDIRGLKPLVKLFWQLVGSGVAIYFGVEISFVTNPISGVLPLGFFAIPLTLLWLVGMTNAVNLIDGLDGLASGVILIAAGMLFLVALRTHQPGAALLMLALAGTALGFLRYNFFPASIFLGDSGSYFLGFVLAASAIVGVFKTTLVVALFVPLLILAVPIFDTTFAVFRRLKSGKNLFSADDKHIHHLLLRAGLSQQQAVLSIYAACFFLGILALFMSLPK</sequence>
<dbReference type="Pfam" id="PF00953">
    <property type="entry name" value="Glycos_transf_4"/>
    <property type="match status" value="1"/>
</dbReference>
<feature type="transmembrane region" description="Helical" evidence="8">
    <location>
        <begin position="79"/>
        <end position="96"/>
    </location>
</feature>
<dbReference type="EMBL" id="METM01000004">
    <property type="protein sequence ID" value="OGB90802.1"/>
    <property type="molecule type" value="Genomic_DNA"/>
</dbReference>
<evidence type="ECO:0000256" key="2">
    <source>
        <dbReference type="ARBA" id="ARBA00022475"/>
    </source>
</evidence>
<dbReference type="PANTHER" id="PTHR22926">
    <property type="entry name" value="PHOSPHO-N-ACETYLMURAMOYL-PENTAPEPTIDE-TRANSFERASE"/>
    <property type="match status" value="1"/>
</dbReference>
<evidence type="ECO:0000256" key="7">
    <source>
        <dbReference type="PIRSR" id="PIRSR600715-1"/>
    </source>
</evidence>
<feature type="binding site" evidence="7">
    <location>
        <position position="158"/>
    </location>
    <ligand>
        <name>Mg(2+)</name>
        <dbReference type="ChEBI" id="CHEBI:18420"/>
    </ligand>
</feature>
<keyword evidence="3" id="KW-0808">Transferase</keyword>
<dbReference type="GO" id="GO:0016780">
    <property type="term" value="F:phosphotransferase activity, for other substituted phosphate groups"/>
    <property type="evidence" value="ECO:0007669"/>
    <property type="project" value="InterPro"/>
</dbReference>
<evidence type="ECO:0000256" key="8">
    <source>
        <dbReference type="SAM" id="Phobius"/>
    </source>
</evidence>
<keyword evidence="7" id="KW-0460">Magnesium</keyword>
<evidence type="ECO:0000256" key="5">
    <source>
        <dbReference type="ARBA" id="ARBA00022989"/>
    </source>
</evidence>
<comment type="cofactor">
    <cofactor evidence="7">
        <name>Mg(2+)</name>
        <dbReference type="ChEBI" id="CHEBI:18420"/>
    </cofactor>
</comment>
<dbReference type="GO" id="GO:0071555">
    <property type="term" value="P:cell wall organization"/>
    <property type="evidence" value="ECO:0007669"/>
    <property type="project" value="TreeGrafter"/>
</dbReference>
<name>A0A1F4Q6D1_UNCSA</name>
<dbReference type="GO" id="GO:0044038">
    <property type="term" value="P:cell wall macromolecule biosynthetic process"/>
    <property type="evidence" value="ECO:0007669"/>
    <property type="project" value="TreeGrafter"/>
</dbReference>
<dbReference type="InterPro" id="IPR000715">
    <property type="entry name" value="Glycosyl_transferase_4"/>
</dbReference>